<dbReference type="InterPro" id="IPR039697">
    <property type="entry name" value="Alcohol_dehydrogenase_Fe"/>
</dbReference>
<evidence type="ECO:0000313" key="6">
    <source>
        <dbReference type="EMBL" id="ETF03720.1"/>
    </source>
</evidence>
<dbReference type="PANTHER" id="PTHR11496:SF83">
    <property type="entry name" value="HYDROXYACID-OXOACID TRANSHYDROGENASE, MITOCHONDRIAL"/>
    <property type="match status" value="1"/>
</dbReference>
<dbReference type="RefSeq" id="WP_024003152.1">
    <property type="nucleotide sequence ID" value="NZ_KI650979.1"/>
</dbReference>
<evidence type="ECO:0000259" key="5">
    <source>
        <dbReference type="Pfam" id="PF25137"/>
    </source>
</evidence>
<evidence type="ECO:0000256" key="2">
    <source>
        <dbReference type="ARBA" id="ARBA00007358"/>
    </source>
</evidence>
<keyword evidence="7" id="KW-1185">Reference proteome</keyword>
<gene>
    <name evidence="6" type="ORF">W822_00395</name>
</gene>
<sequence>MRFDDHLFFCAPSRLIIREGARHDLAPLLAKLGYRHGVLVTDRYFAEKTSWVSDYVAAADKCGIATHVYSGGEPDPSTTLCDHATQSILRTMDNQAPDHVIALGGGSNMDLAKALTLTLRHNKPVAHYMNGLGDDEPLPFIAMPTTSGTASEVTPGAILIDPDNATKIALMDNRLRPFIALIDPEFTYTCPPRVTADSGIDALIHAIESYVTMDSTQFDRGHNPDPGYSGRTYVSKMFAREAITLCTEHLENAYRDGANIQARIGMSYASVFAGLSYGSAGLNAVHGIAYSVAGLTHETHGRTNAVILPYVLYELRDSRKQELLDIAGIFGLSDPNDQTILRLAQRLQALVSDLGIPNNLKDFGIQYEQLPQLYADAMSVTRLRTAFPVADTALSYQRIISNAWSGTFADEPAAQQSVPFEYME</sequence>
<dbReference type="GO" id="GO:0046872">
    <property type="term" value="F:metal ion binding"/>
    <property type="evidence" value="ECO:0007669"/>
    <property type="project" value="InterPro"/>
</dbReference>
<dbReference type="InterPro" id="IPR056798">
    <property type="entry name" value="ADH_Fe_C"/>
</dbReference>
<name>V8QWN5_9BURK</name>
<dbReference type="PANTHER" id="PTHR11496">
    <property type="entry name" value="ALCOHOL DEHYDROGENASE"/>
    <property type="match status" value="1"/>
</dbReference>
<evidence type="ECO:0000256" key="1">
    <source>
        <dbReference type="ARBA" id="ARBA00001962"/>
    </source>
</evidence>
<dbReference type="InterPro" id="IPR001670">
    <property type="entry name" value="ADH_Fe/GldA"/>
</dbReference>
<dbReference type="GO" id="GO:0004022">
    <property type="term" value="F:alcohol dehydrogenase (NAD+) activity"/>
    <property type="evidence" value="ECO:0007669"/>
    <property type="project" value="TreeGrafter"/>
</dbReference>
<organism evidence="6 7">
    <name type="scientific">Advenella kashmirensis W13003</name>
    <dbReference type="NCBI Taxonomy" id="1424334"/>
    <lineage>
        <taxon>Bacteria</taxon>
        <taxon>Pseudomonadati</taxon>
        <taxon>Pseudomonadota</taxon>
        <taxon>Betaproteobacteria</taxon>
        <taxon>Burkholderiales</taxon>
        <taxon>Alcaligenaceae</taxon>
    </lineage>
</organism>
<reference evidence="6 7" key="1">
    <citation type="journal article" date="2014" name="Genome Announc.">
        <title>Draft Genome Sequence of Advenella kashmirensis Strain W13003, a Polycyclic Aromatic Hydrocarbon-Degrading Bacterium.</title>
        <authorList>
            <person name="Wang X."/>
            <person name="Jin D."/>
            <person name="Zhou L."/>
            <person name="Wu L."/>
            <person name="An W."/>
            <person name="Zhao L."/>
        </authorList>
    </citation>
    <scope>NUCLEOTIDE SEQUENCE [LARGE SCALE GENOMIC DNA]</scope>
    <source>
        <strain evidence="6 7">W13003</strain>
    </source>
</reference>
<dbReference type="PROSITE" id="PS00913">
    <property type="entry name" value="ADH_IRON_1"/>
    <property type="match status" value="1"/>
</dbReference>
<dbReference type="InterPro" id="IPR018211">
    <property type="entry name" value="ADH_Fe_CS"/>
</dbReference>
<dbReference type="CDD" id="cd08191">
    <property type="entry name" value="Fe-ADH-like"/>
    <property type="match status" value="1"/>
</dbReference>
<dbReference type="Proteomes" id="UP000018733">
    <property type="component" value="Unassembled WGS sequence"/>
</dbReference>
<keyword evidence="3" id="KW-0560">Oxidoreductase</keyword>
<dbReference type="Gene3D" id="3.40.50.1970">
    <property type="match status" value="1"/>
</dbReference>
<evidence type="ECO:0000313" key="7">
    <source>
        <dbReference type="Proteomes" id="UP000018733"/>
    </source>
</evidence>
<comment type="caution">
    <text evidence="6">The sequence shown here is derived from an EMBL/GenBank/DDBJ whole genome shotgun (WGS) entry which is preliminary data.</text>
</comment>
<dbReference type="EMBL" id="AYXT01000001">
    <property type="protein sequence ID" value="ETF03720.1"/>
    <property type="molecule type" value="Genomic_DNA"/>
</dbReference>
<feature type="domain" description="Alcohol dehydrogenase iron-type/glycerol dehydrogenase GldA" evidence="4">
    <location>
        <begin position="12"/>
        <end position="184"/>
    </location>
</feature>
<dbReference type="Pfam" id="PF00465">
    <property type="entry name" value="Fe-ADH"/>
    <property type="match status" value="1"/>
</dbReference>
<feature type="domain" description="Fe-containing alcohol dehydrogenase-like C-terminal" evidence="5">
    <location>
        <begin position="236"/>
        <end position="381"/>
    </location>
</feature>
<comment type="similarity">
    <text evidence="2">Belongs to the iron-containing alcohol dehydrogenase family.</text>
</comment>
<dbReference type="Pfam" id="PF25137">
    <property type="entry name" value="ADH_Fe_C"/>
    <property type="match status" value="1"/>
</dbReference>
<dbReference type="SUPFAM" id="SSF56796">
    <property type="entry name" value="Dehydroquinate synthase-like"/>
    <property type="match status" value="1"/>
</dbReference>
<dbReference type="eggNOG" id="COG1454">
    <property type="taxonomic scope" value="Bacteria"/>
</dbReference>
<dbReference type="Gene3D" id="1.20.1090.10">
    <property type="entry name" value="Dehydroquinate synthase-like - alpha domain"/>
    <property type="match status" value="1"/>
</dbReference>
<accession>V8QWN5</accession>
<dbReference type="PATRIC" id="fig|1424334.3.peg.80"/>
<proteinExistence type="inferred from homology"/>
<dbReference type="STRING" id="1424334.W822_00395"/>
<evidence type="ECO:0000256" key="3">
    <source>
        <dbReference type="ARBA" id="ARBA00023002"/>
    </source>
</evidence>
<dbReference type="OrthoDB" id="9815791at2"/>
<protein>
    <submittedName>
        <fullName evidence="6">Alcohol dehydrogenase</fullName>
    </submittedName>
</protein>
<dbReference type="AlphaFoldDB" id="V8QWN5"/>
<dbReference type="HOGENOM" id="CLU_007207_0_0_4"/>
<dbReference type="FunFam" id="3.40.50.1970:FF:000003">
    <property type="entry name" value="Alcohol dehydrogenase, iron-containing"/>
    <property type="match status" value="1"/>
</dbReference>
<comment type="cofactor">
    <cofactor evidence="1">
        <name>Fe cation</name>
        <dbReference type="ChEBI" id="CHEBI:24875"/>
    </cofactor>
</comment>
<evidence type="ECO:0000259" key="4">
    <source>
        <dbReference type="Pfam" id="PF00465"/>
    </source>
</evidence>